<proteinExistence type="predicted"/>
<organism evidence="1 2">
    <name type="scientific">Gossypium trilobum</name>
    <dbReference type="NCBI Taxonomy" id="34281"/>
    <lineage>
        <taxon>Eukaryota</taxon>
        <taxon>Viridiplantae</taxon>
        <taxon>Streptophyta</taxon>
        <taxon>Embryophyta</taxon>
        <taxon>Tracheophyta</taxon>
        <taxon>Spermatophyta</taxon>
        <taxon>Magnoliopsida</taxon>
        <taxon>eudicotyledons</taxon>
        <taxon>Gunneridae</taxon>
        <taxon>Pentapetalae</taxon>
        <taxon>rosids</taxon>
        <taxon>malvids</taxon>
        <taxon>Malvales</taxon>
        <taxon>Malvaceae</taxon>
        <taxon>Malvoideae</taxon>
        <taxon>Gossypium</taxon>
    </lineage>
</organism>
<dbReference type="EMBL" id="JABEZW010000004">
    <property type="protein sequence ID" value="MBA0763221.1"/>
    <property type="molecule type" value="Genomic_DNA"/>
</dbReference>
<reference evidence="1 2" key="1">
    <citation type="journal article" date="2019" name="Genome Biol. Evol.">
        <title>Insights into the evolution of the New World diploid cottons (Gossypium, subgenus Houzingenia) based on genome sequencing.</title>
        <authorList>
            <person name="Grover C.E."/>
            <person name="Arick M.A. 2nd"/>
            <person name="Thrash A."/>
            <person name="Conover J.L."/>
            <person name="Sanders W.S."/>
            <person name="Peterson D.G."/>
            <person name="Frelichowski J.E."/>
            <person name="Scheffler J.A."/>
            <person name="Scheffler B.E."/>
            <person name="Wendel J.F."/>
        </authorList>
    </citation>
    <scope>NUCLEOTIDE SEQUENCE [LARGE SCALE GENOMIC DNA]</scope>
    <source>
        <strain evidence="1">8</strain>
        <tissue evidence="1">Leaf</tissue>
    </source>
</reference>
<keyword evidence="2" id="KW-1185">Reference proteome</keyword>
<dbReference type="AlphaFoldDB" id="A0A7J9DRA1"/>
<evidence type="ECO:0000313" key="1">
    <source>
        <dbReference type="EMBL" id="MBA0763221.1"/>
    </source>
</evidence>
<protein>
    <submittedName>
        <fullName evidence="1">Uncharacterized protein</fullName>
    </submittedName>
</protein>
<accession>A0A7J9DRA1</accession>
<dbReference type="Proteomes" id="UP000593568">
    <property type="component" value="Unassembled WGS sequence"/>
</dbReference>
<evidence type="ECO:0000313" key="2">
    <source>
        <dbReference type="Proteomes" id="UP000593568"/>
    </source>
</evidence>
<name>A0A7J9DRA1_9ROSI</name>
<sequence length="37" mass="4346">MKAFRKTLEECQLEDIRGNLPETNIKERLDRGVANEK</sequence>
<comment type="caution">
    <text evidence="1">The sequence shown here is derived from an EMBL/GenBank/DDBJ whole genome shotgun (WGS) entry which is preliminary data.</text>
</comment>
<gene>
    <name evidence="1" type="ORF">Gotri_012708</name>
</gene>